<keyword evidence="3" id="KW-1185">Reference proteome</keyword>
<accession>A0A9D4JJL3</accession>
<reference evidence="2" key="2">
    <citation type="submission" date="2020-11" db="EMBL/GenBank/DDBJ databases">
        <authorList>
            <person name="McCartney M.A."/>
            <person name="Auch B."/>
            <person name="Kono T."/>
            <person name="Mallez S."/>
            <person name="Becker A."/>
            <person name="Gohl D.M."/>
            <person name="Silverstein K.A.T."/>
            <person name="Koren S."/>
            <person name="Bechman K.B."/>
            <person name="Herman A."/>
            <person name="Abrahante J.E."/>
            <person name="Garbe J."/>
        </authorList>
    </citation>
    <scope>NUCLEOTIDE SEQUENCE</scope>
    <source>
        <strain evidence="2">Duluth1</strain>
        <tissue evidence="2">Whole animal</tissue>
    </source>
</reference>
<name>A0A9D4JJL3_DREPO</name>
<feature type="compositionally biased region" description="Basic and acidic residues" evidence="1">
    <location>
        <begin position="1"/>
        <end position="23"/>
    </location>
</feature>
<evidence type="ECO:0000313" key="2">
    <source>
        <dbReference type="EMBL" id="KAH3812674.1"/>
    </source>
</evidence>
<organism evidence="2 3">
    <name type="scientific">Dreissena polymorpha</name>
    <name type="common">Zebra mussel</name>
    <name type="synonym">Mytilus polymorpha</name>
    <dbReference type="NCBI Taxonomy" id="45954"/>
    <lineage>
        <taxon>Eukaryota</taxon>
        <taxon>Metazoa</taxon>
        <taxon>Spiralia</taxon>
        <taxon>Lophotrochozoa</taxon>
        <taxon>Mollusca</taxon>
        <taxon>Bivalvia</taxon>
        <taxon>Autobranchia</taxon>
        <taxon>Heteroconchia</taxon>
        <taxon>Euheterodonta</taxon>
        <taxon>Imparidentia</taxon>
        <taxon>Neoheterodontei</taxon>
        <taxon>Myida</taxon>
        <taxon>Dreissenoidea</taxon>
        <taxon>Dreissenidae</taxon>
        <taxon>Dreissena</taxon>
    </lineage>
</organism>
<sequence>MSDMYRDIKSVKQNRSETFDARRWGRNNPSRSDYKDKQKDTRVNLTTQSKLVNYQASPAKGQ</sequence>
<feature type="compositionally biased region" description="Polar residues" evidence="1">
    <location>
        <begin position="43"/>
        <end position="56"/>
    </location>
</feature>
<proteinExistence type="predicted"/>
<protein>
    <submittedName>
        <fullName evidence="2">Uncharacterized protein</fullName>
    </submittedName>
</protein>
<reference evidence="2" key="1">
    <citation type="journal article" date="2019" name="bioRxiv">
        <title>The Genome of the Zebra Mussel, Dreissena polymorpha: A Resource for Invasive Species Research.</title>
        <authorList>
            <person name="McCartney M.A."/>
            <person name="Auch B."/>
            <person name="Kono T."/>
            <person name="Mallez S."/>
            <person name="Zhang Y."/>
            <person name="Obille A."/>
            <person name="Becker A."/>
            <person name="Abrahante J.E."/>
            <person name="Garbe J."/>
            <person name="Badalamenti J.P."/>
            <person name="Herman A."/>
            <person name="Mangelson H."/>
            <person name="Liachko I."/>
            <person name="Sullivan S."/>
            <person name="Sone E.D."/>
            <person name="Koren S."/>
            <person name="Silverstein K.A.T."/>
            <person name="Beckman K.B."/>
            <person name="Gohl D.M."/>
        </authorList>
    </citation>
    <scope>NUCLEOTIDE SEQUENCE</scope>
    <source>
        <strain evidence="2">Duluth1</strain>
        <tissue evidence="2">Whole animal</tissue>
    </source>
</reference>
<comment type="caution">
    <text evidence="2">The sequence shown here is derived from an EMBL/GenBank/DDBJ whole genome shotgun (WGS) entry which is preliminary data.</text>
</comment>
<evidence type="ECO:0000256" key="1">
    <source>
        <dbReference type="SAM" id="MobiDB-lite"/>
    </source>
</evidence>
<feature type="region of interest" description="Disordered" evidence="1">
    <location>
        <begin position="1"/>
        <end position="62"/>
    </location>
</feature>
<evidence type="ECO:0000313" key="3">
    <source>
        <dbReference type="Proteomes" id="UP000828390"/>
    </source>
</evidence>
<dbReference type="AlphaFoldDB" id="A0A9D4JJL3"/>
<feature type="compositionally biased region" description="Basic and acidic residues" evidence="1">
    <location>
        <begin position="32"/>
        <end position="42"/>
    </location>
</feature>
<gene>
    <name evidence="2" type="ORF">DPMN_141112</name>
</gene>
<dbReference type="Proteomes" id="UP000828390">
    <property type="component" value="Unassembled WGS sequence"/>
</dbReference>
<dbReference type="EMBL" id="JAIWYP010000006">
    <property type="protein sequence ID" value="KAH3812674.1"/>
    <property type="molecule type" value="Genomic_DNA"/>
</dbReference>